<protein>
    <recommendedName>
        <fullName evidence="1">K-box domain-containing protein</fullName>
    </recommendedName>
</protein>
<dbReference type="Proteomes" id="UP001206925">
    <property type="component" value="Unassembled WGS sequence"/>
</dbReference>
<evidence type="ECO:0000259" key="1">
    <source>
        <dbReference type="PROSITE" id="PS51297"/>
    </source>
</evidence>
<feature type="domain" description="K-box" evidence="1">
    <location>
        <begin position="27"/>
        <end position="125"/>
    </location>
</feature>
<reference evidence="2" key="1">
    <citation type="submission" date="2022-06" db="EMBL/GenBank/DDBJ databases">
        <title>Uncovering the hologenomic basis of an extraordinary plant invasion.</title>
        <authorList>
            <person name="Bieker V.C."/>
            <person name="Martin M.D."/>
            <person name="Gilbert T."/>
            <person name="Hodgins K."/>
            <person name="Battlay P."/>
            <person name="Petersen B."/>
            <person name="Wilson J."/>
        </authorList>
    </citation>
    <scope>NUCLEOTIDE SEQUENCE</scope>
    <source>
        <strain evidence="2">AA19_3_7</strain>
        <tissue evidence="2">Leaf</tissue>
    </source>
</reference>
<gene>
    <name evidence="2" type="ORF">M8C21_005280</name>
</gene>
<accession>A0AAD5GG60</accession>
<sequence length="149" mass="17315">MQKTMKKYREHVKKVETSNPKTGVYTQKLNHEAAAINQKEIEQLEASTRRFLGQDIVSSSLDEINELGRKLEHALTTVRARKANLYEEQERCLLEENARLWQEKTSLCQKHVGISPPQYSMKEKDMVDCSENKQFTEVETDLFIGLRLS</sequence>
<dbReference type="InterPro" id="IPR002487">
    <property type="entry name" value="TF_Kbox"/>
</dbReference>
<name>A0AAD5GG60_AMBAR</name>
<evidence type="ECO:0000313" key="3">
    <source>
        <dbReference type="Proteomes" id="UP001206925"/>
    </source>
</evidence>
<dbReference type="PROSITE" id="PS51297">
    <property type="entry name" value="K_BOX"/>
    <property type="match status" value="1"/>
</dbReference>
<proteinExistence type="predicted"/>
<organism evidence="2 3">
    <name type="scientific">Ambrosia artemisiifolia</name>
    <name type="common">Common ragweed</name>
    <dbReference type="NCBI Taxonomy" id="4212"/>
    <lineage>
        <taxon>Eukaryota</taxon>
        <taxon>Viridiplantae</taxon>
        <taxon>Streptophyta</taxon>
        <taxon>Embryophyta</taxon>
        <taxon>Tracheophyta</taxon>
        <taxon>Spermatophyta</taxon>
        <taxon>Magnoliopsida</taxon>
        <taxon>eudicotyledons</taxon>
        <taxon>Gunneridae</taxon>
        <taxon>Pentapetalae</taxon>
        <taxon>asterids</taxon>
        <taxon>campanulids</taxon>
        <taxon>Asterales</taxon>
        <taxon>Asteraceae</taxon>
        <taxon>Asteroideae</taxon>
        <taxon>Heliantheae alliance</taxon>
        <taxon>Heliantheae</taxon>
        <taxon>Ambrosia</taxon>
    </lineage>
</organism>
<dbReference type="EMBL" id="JAMZMK010008505">
    <property type="protein sequence ID" value="KAI7740139.1"/>
    <property type="molecule type" value="Genomic_DNA"/>
</dbReference>
<comment type="caution">
    <text evidence="2">The sequence shown here is derived from an EMBL/GenBank/DDBJ whole genome shotgun (WGS) entry which is preliminary data.</text>
</comment>
<dbReference type="GO" id="GO:0005634">
    <property type="term" value="C:nucleus"/>
    <property type="evidence" value="ECO:0007669"/>
    <property type="project" value="InterPro"/>
</dbReference>
<dbReference type="GO" id="GO:0003700">
    <property type="term" value="F:DNA-binding transcription factor activity"/>
    <property type="evidence" value="ECO:0007669"/>
    <property type="project" value="InterPro"/>
</dbReference>
<keyword evidence="3" id="KW-1185">Reference proteome</keyword>
<dbReference type="Pfam" id="PF01486">
    <property type="entry name" value="K-box"/>
    <property type="match status" value="1"/>
</dbReference>
<evidence type="ECO:0000313" key="2">
    <source>
        <dbReference type="EMBL" id="KAI7740139.1"/>
    </source>
</evidence>
<dbReference type="AlphaFoldDB" id="A0AAD5GG60"/>